<dbReference type="OrthoDB" id="1832382at2759"/>
<dbReference type="GO" id="GO:0008270">
    <property type="term" value="F:zinc ion binding"/>
    <property type="evidence" value="ECO:0007669"/>
    <property type="project" value="UniProtKB-KW"/>
</dbReference>
<reference evidence="4 5" key="1">
    <citation type="submission" date="2020-09" db="EMBL/GenBank/DDBJ databases">
        <title>De no assembly of potato wild relative species, Solanum commersonii.</title>
        <authorList>
            <person name="Cho K."/>
        </authorList>
    </citation>
    <scope>NUCLEOTIDE SEQUENCE [LARGE SCALE GENOMIC DNA]</scope>
    <source>
        <strain evidence="4">LZ3.2</strain>
        <tissue evidence="4">Leaf</tissue>
    </source>
</reference>
<evidence type="ECO:0000259" key="3">
    <source>
        <dbReference type="PROSITE" id="PS50158"/>
    </source>
</evidence>
<dbReference type="InterPro" id="IPR036875">
    <property type="entry name" value="Znf_CCHC_sf"/>
</dbReference>
<evidence type="ECO:0000313" key="4">
    <source>
        <dbReference type="EMBL" id="KAG5605134.1"/>
    </source>
</evidence>
<organism evidence="4 5">
    <name type="scientific">Solanum commersonii</name>
    <name type="common">Commerson's wild potato</name>
    <name type="synonym">Commerson's nightshade</name>
    <dbReference type="NCBI Taxonomy" id="4109"/>
    <lineage>
        <taxon>Eukaryota</taxon>
        <taxon>Viridiplantae</taxon>
        <taxon>Streptophyta</taxon>
        <taxon>Embryophyta</taxon>
        <taxon>Tracheophyta</taxon>
        <taxon>Spermatophyta</taxon>
        <taxon>Magnoliopsida</taxon>
        <taxon>eudicotyledons</taxon>
        <taxon>Gunneridae</taxon>
        <taxon>Pentapetalae</taxon>
        <taxon>asterids</taxon>
        <taxon>lamiids</taxon>
        <taxon>Solanales</taxon>
        <taxon>Solanaceae</taxon>
        <taxon>Solanoideae</taxon>
        <taxon>Solaneae</taxon>
        <taxon>Solanum</taxon>
    </lineage>
</organism>
<evidence type="ECO:0000313" key="5">
    <source>
        <dbReference type="Proteomes" id="UP000824120"/>
    </source>
</evidence>
<gene>
    <name evidence="4" type="ORF">H5410_026626</name>
</gene>
<accession>A0A9J5Z218</accession>
<dbReference type="PROSITE" id="PS50158">
    <property type="entry name" value="ZF_CCHC"/>
    <property type="match status" value="1"/>
</dbReference>
<dbReference type="Pfam" id="PF00098">
    <property type="entry name" value="zf-CCHC"/>
    <property type="match status" value="1"/>
</dbReference>
<dbReference type="PANTHER" id="PTHR46249:SF32">
    <property type="entry name" value="ZINC KNUCKLE FAMILY PROTEIN"/>
    <property type="match status" value="1"/>
</dbReference>
<dbReference type="AlphaFoldDB" id="A0A9J5Z218"/>
<protein>
    <recommendedName>
        <fullName evidence="3">CCHC-type domain-containing protein</fullName>
    </recommendedName>
</protein>
<name>A0A9J5Z218_SOLCO</name>
<proteinExistence type="predicted"/>
<dbReference type="Proteomes" id="UP000824120">
    <property type="component" value="Chromosome 5"/>
</dbReference>
<dbReference type="SUPFAM" id="SSF57756">
    <property type="entry name" value="Retrovirus zinc finger-like domains"/>
    <property type="match status" value="1"/>
</dbReference>
<comment type="caution">
    <text evidence="4">The sequence shown here is derived from an EMBL/GenBank/DDBJ whole genome shotgun (WGS) entry which is preliminary data.</text>
</comment>
<feature type="domain" description="CCHC-type" evidence="3">
    <location>
        <begin position="94"/>
        <end position="109"/>
    </location>
</feature>
<keyword evidence="1" id="KW-0863">Zinc-finger</keyword>
<dbReference type="EMBL" id="JACXVP010000005">
    <property type="protein sequence ID" value="KAG5605134.1"/>
    <property type="molecule type" value="Genomic_DNA"/>
</dbReference>
<keyword evidence="1" id="KW-0479">Metal-binding</keyword>
<dbReference type="GO" id="GO:0003676">
    <property type="term" value="F:nucleic acid binding"/>
    <property type="evidence" value="ECO:0007669"/>
    <property type="project" value="InterPro"/>
</dbReference>
<dbReference type="Gene3D" id="4.10.60.10">
    <property type="entry name" value="Zinc finger, CCHC-type"/>
    <property type="match status" value="1"/>
</dbReference>
<sequence length="291" mass="34270">MVKFHKRIILMLKMDKLKERSQLGDFCAQFSLPDTSADSNKKKYRDSKYSNPDKTYRKKRSRYRSKEERDARKTFRKSNRFIKNRSKPNLAKIKCYRCGNFGHIAPNCKLEKLKTLELDERVNDKIYSFLYTSGFESGYDSDSGSEEEVDLLDFSDDNQHDKMNIYNFYHGDICSCENDEFYKLKYQFQDLNINTITSDNVIELLNEVIDSNLREKIIHLAVNNNASSSSSKNLEKQKNDFEFEYAAPYSMSEINNILNKQTTPTRDSSFDDLKNEIENLKMRLNILNKIK</sequence>
<evidence type="ECO:0000256" key="1">
    <source>
        <dbReference type="PROSITE-ProRule" id="PRU00047"/>
    </source>
</evidence>
<feature type="region of interest" description="Disordered" evidence="2">
    <location>
        <begin position="37"/>
        <end position="78"/>
    </location>
</feature>
<dbReference type="PANTHER" id="PTHR46249">
    <property type="entry name" value="CCHC-TYPE DOMAIN-CONTAINING PROTEIN-RELATED"/>
    <property type="match status" value="1"/>
</dbReference>
<keyword evidence="1" id="KW-0862">Zinc</keyword>
<dbReference type="SMART" id="SM00343">
    <property type="entry name" value="ZnF_C2HC"/>
    <property type="match status" value="1"/>
</dbReference>
<dbReference type="InterPro" id="IPR001878">
    <property type="entry name" value="Znf_CCHC"/>
</dbReference>
<feature type="compositionally biased region" description="Basic and acidic residues" evidence="2">
    <location>
        <begin position="64"/>
        <end position="73"/>
    </location>
</feature>
<evidence type="ECO:0000256" key="2">
    <source>
        <dbReference type="SAM" id="MobiDB-lite"/>
    </source>
</evidence>
<keyword evidence="5" id="KW-1185">Reference proteome</keyword>